<evidence type="ECO:0000259" key="2">
    <source>
        <dbReference type="Pfam" id="PF04015"/>
    </source>
</evidence>
<evidence type="ECO:0000313" key="3">
    <source>
        <dbReference type="EMBL" id="TAA73951.1"/>
    </source>
</evidence>
<gene>
    <name evidence="3" type="ORF">CDV28_14710</name>
</gene>
<proteinExistence type="predicted"/>
<dbReference type="AlphaFoldDB" id="A0A521FZ76"/>
<protein>
    <submittedName>
        <fullName evidence="3">Uncharacterized conserved protein, DUF362 family</fullName>
    </submittedName>
</protein>
<dbReference type="InterPro" id="IPR007160">
    <property type="entry name" value="DUF362"/>
</dbReference>
<keyword evidence="4" id="KW-1185">Reference proteome</keyword>
<name>A0A521FZ76_9BACT</name>
<dbReference type="EMBL" id="NQJD01000047">
    <property type="protein sequence ID" value="TAA73951.1"/>
    <property type="molecule type" value="Genomic_DNA"/>
</dbReference>
<feature type="region of interest" description="Disordered" evidence="1">
    <location>
        <begin position="290"/>
        <end position="309"/>
    </location>
</feature>
<evidence type="ECO:0000256" key="1">
    <source>
        <dbReference type="SAM" id="MobiDB-lite"/>
    </source>
</evidence>
<dbReference type="Pfam" id="PF04015">
    <property type="entry name" value="DUF362"/>
    <property type="match status" value="1"/>
</dbReference>
<reference evidence="3" key="1">
    <citation type="submission" date="2017-07" db="EMBL/GenBank/DDBJ databases">
        <title>The cable genome - Insights into the physiology and evolution of filamentous bacteria capable of sulfide oxidation via long distance electron transfer.</title>
        <authorList>
            <person name="Thorup C."/>
            <person name="Bjerg J.T."/>
            <person name="Schreiber L."/>
            <person name="Nielsen L.P."/>
            <person name="Kjeldsen K.U."/>
            <person name="Boesen T."/>
            <person name="Boggild A."/>
            <person name="Meysman F."/>
            <person name="Geelhoed J."/>
            <person name="Schramm A."/>
        </authorList>
    </citation>
    <scope>NUCLEOTIDE SEQUENCE [LARGE SCALE GENOMIC DNA]</scope>
    <source>
        <strain evidence="3">GS</strain>
    </source>
</reference>
<comment type="caution">
    <text evidence="3">The sequence shown here is derived from an EMBL/GenBank/DDBJ whole genome shotgun (WGS) entry which is preliminary data.</text>
</comment>
<dbReference type="Proteomes" id="UP000316238">
    <property type="component" value="Unassembled WGS sequence"/>
</dbReference>
<accession>A0A521FZ76</accession>
<feature type="domain" description="DUF362" evidence="2">
    <location>
        <begin position="26"/>
        <end position="217"/>
    </location>
</feature>
<organism evidence="3 4">
    <name type="scientific">Candidatus Electronema aureum</name>
    <dbReference type="NCBI Taxonomy" id="2005002"/>
    <lineage>
        <taxon>Bacteria</taxon>
        <taxon>Pseudomonadati</taxon>
        <taxon>Thermodesulfobacteriota</taxon>
        <taxon>Desulfobulbia</taxon>
        <taxon>Desulfobulbales</taxon>
        <taxon>Desulfobulbaceae</taxon>
        <taxon>Candidatus Electronema</taxon>
    </lineage>
</organism>
<evidence type="ECO:0000313" key="4">
    <source>
        <dbReference type="Proteomes" id="UP000316238"/>
    </source>
</evidence>
<sequence length="309" mass="33648">MQPQLNETLAQVLGAIELASLRSADVLLKPNLIAAKNSLLSCTEGAFILAVARWLLERGARVSIGDSPAFGTAAMVLRSIGITEELVALGVQIKNFNQGRKVRLPGGSSAVLAEEALDCDLLVNLRVKAHAQARLTLAVKNYFGCLIGLRKPWWHMQHGGEQGKFFERVVQLPLVLPPSLSLLDGITAMHQSGPIWGQPYPLALVAASMNPVAIDTVLHVILGVSPEQSPLMAACRRAGLNGAELPQLSFPLMRPEDFSVSGFIVPETLNPVRFSLFRFFKSTVRRILVQKQNTQHSPPSALPEQRHRP</sequence>